<dbReference type="NCBIfam" id="TIGR01374">
    <property type="entry name" value="soxD"/>
    <property type="match status" value="1"/>
</dbReference>
<name>A0A918XQZ7_9PROT</name>
<protein>
    <submittedName>
        <fullName evidence="1">Sarcosine oxidase subunit delta</fullName>
    </submittedName>
</protein>
<dbReference type="GO" id="GO:0046653">
    <property type="term" value="P:tetrahydrofolate metabolic process"/>
    <property type="evidence" value="ECO:0007669"/>
    <property type="project" value="InterPro"/>
</dbReference>
<dbReference type="RefSeq" id="WP_189988966.1">
    <property type="nucleotide sequence ID" value="NZ_BMZS01000004.1"/>
</dbReference>
<dbReference type="AlphaFoldDB" id="A0A918XQZ7"/>
<evidence type="ECO:0000313" key="2">
    <source>
        <dbReference type="Proteomes" id="UP000630353"/>
    </source>
</evidence>
<comment type="caution">
    <text evidence="1">The sequence shown here is derived from an EMBL/GenBank/DDBJ whole genome shotgun (WGS) entry which is preliminary data.</text>
</comment>
<dbReference type="EMBL" id="BMZS01000004">
    <property type="protein sequence ID" value="GHD48753.1"/>
    <property type="molecule type" value="Genomic_DNA"/>
</dbReference>
<dbReference type="InterPro" id="IPR038561">
    <property type="entry name" value="SoxD_sf"/>
</dbReference>
<accession>A0A918XQZ7</accession>
<reference evidence="1" key="2">
    <citation type="submission" date="2020-09" db="EMBL/GenBank/DDBJ databases">
        <authorList>
            <person name="Sun Q."/>
            <person name="Kim S."/>
        </authorList>
    </citation>
    <scope>NUCLEOTIDE SEQUENCE</scope>
    <source>
        <strain evidence="1">KCTC 42651</strain>
    </source>
</reference>
<dbReference type="Pfam" id="PF04267">
    <property type="entry name" value="SoxD"/>
    <property type="match status" value="1"/>
</dbReference>
<sequence length="97" mass="11018">MIRIPCPYCGPRDHDEFSYAGDATKVRPADPAAATPEDWHRYVYLRDNPRGAHLEYWHHVQGCRAYVKVLRDTATHEVLAAGLPSDDLPFEDLEAGR</sequence>
<evidence type="ECO:0000313" key="1">
    <source>
        <dbReference type="EMBL" id="GHD48753.1"/>
    </source>
</evidence>
<keyword evidence="2" id="KW-1185">Reference proteome</keyword>
<gene>
    <name evidence="1" type="ORF">GCM10017083_20170</name>
</gene>
<dbReference type="Gene3D" id="3.30.2270.10">
    <property type="entry name" value="Folate-binding superfamily"/>
    <property type="match status" value="1"/>
</dbReference>
<dbReference type="GO" id="GO:0008115">
    <property type="term" value="F:sarcosine oxidase activity"/>
    <property type="evidence" value="ECO:0007669"/>
    <property type="project" value="InterPro"/>
</dbReference>
<organism evidence="1 2">
    <name type="scientific">Thalassobaculum fulvum</name>
    <dbReference type="NCBI Taxonomy" id="1633335"/>
    <lineage>
        <taxon>Bacteria</taxon>
        <taxon>Pseudomonadati</taxon>
        <taxon>Pseudomonadota</taxon>
        <taxon>Alphaproteobacteria</taxon>
        <taxon>Rhodospirillales</taxon>
        <taxon>Thalassobaculaceae</taxon>
        <taxon>Thalassobaculum</taxon>
    </lineage>
</organism>
<proteinExistence type="predicted"/>
<dbReference type="InterPro" id="IPR006279">
    <property type="entry name" value="SoxD"/>
</dbReference>
<dbReference type="Proteomes" id="UP000630353">
    <property type="component" value="Unassembled WGS sequence"/>
</dbReference>
<reference evidence="1" key="1">
    <citation type="journal article" date="2014" name="Int. J. Syst. Evol. Microbiol.">
        <title>Complete genome sequence of Corynebacterium casei LMG S-19264T (=DSM 44701T), isolated from a smear-ripened cheese.</title>
        <authorList>
            <consortium name="US DOE Joint Genome Institute (JGI-PGF)"/>
            <person name="Walter F."/>
            <person name="Albersmeier A."/>
            <person name="Kalinowski J."/>
            <person name="Ruckert C."/>
        </authorList>
    </citation>
    <scope>NUCLEOTIDE SEQUENCE</scope>
    <source>
        <strain evidence="1">KCTC 42651</strain>
    </source>
</reference>